<evidence type="ECO:0000313" key="9">
    <source>
        <dbReference type="EMBL" id="VUZ55209.1"/>
    </source>
</evidence>
<comment type="subcellular location">
    <subcellularLocation>
        <location evidence="1 6">Nucleus</location>
    </subcellularLocation>
</comment>
<feature type="domain" description="Homeobox" evidence="8">
    <location>
        <begin position="260"/>
        <end position="323"/>
    </location>
</feature>
<dbReference type="Pfam" id="PF05920">
    <property type="entry name" value="Homeobox_KN"/>
    <property type="match status" value="1"/>
</dbReference>
<organism evidence="9 10">
    <name type="scientific">Hymenolepis diminuta</name>
    <name type="common">Rat tapeworm</name>
    <dbReference type="NCBI Taxonomy" id="6216"/>
    <lineage>
        <taxon>Eukaryota</taxon>
        <taxon>Metazoa</taxon>
        <taxon>Spiralia</taxon>
        <taxon>Lophotrochozoa</taxon>
        <taxon>Platyhelminthes</taxon>
        <taxon>Cestoda</taxon>
        <taxon>Eucestoda</taxon>
        <taxon>Cyclophyllidea</taxon>
        <taxon>Hymenolepididae</taxon>
        <taxon>Hymenolepis</taxon>
    </lineage>
</organism>
<dbReference type="PROSITE" id="PS00027">
    <property type="entry name" value="HOMEOBOX_1"/>
    <property type="match status" value="1"/>
</dbReference>
<feature type="DNA-binding region" description="Homeobox" evidence="6">
    <location>
        <begin position="262"/>
        <end position="324"/>
    </location>
</feature>
<keyword evidence="4 6" id="KW-0371">Homeobox</keyword>
<protein>
    <recommendedName>
        <fullName evidence="8">Homeobox domain-containing protein</fullName>
    </recommendedName>
</protein>
<dbReference type="GO" id="GO:0000981">
    <property type="term" value="F:DNA-binding transcription factor activity, RNA polymerase II-specific"/>
    <property type="evidence" value="ECO:0007669"/>
    <property type="project" value="InterPro"/>
</dbReference>
<feature type="compositionally biased region" description="Polar residues" evidence="7">
    <location>
        <begin position="364"/>
        <end position="376"/>
    </location>
</feature>
<dbReference type="InterPro" id="IPR008422">
    <property type="entry name" value="KN_HD"/>
</dbReference>
<feature type="compositionally biased region" description="Pro residues" evidence="7">
    <location>
        <begin position="132"/>
        <end position="143"/>
    </location>
</feature>
<dbReference type="GO" id="GO:0000978">
    <property type="term" value="F:RNA polymerase II cis-regulatory region sequence-specific DNA binding"/>
    <property type="evidence" value="ECO:0007669"/>
    <property type="project" value="TreeGrafter"/>
</dbReference>
<dbReference type="GO" id="GO:0005634">
    <property type="term" value="C:nucleus"/>
    <property type="evidence" value="ECO:0007669"/>
    <property type="project" value="UniProtKB-SubCell"/>
</dbReference>
<dbReference type="CDD" id="cd00086">
    <property type="entry name" value="homeodomain"/>
    <property type="match status" value="1"/>
</dbReference>
<feature type="region of interest" description="Disordered" evidence="7">
    <location>
        <begin position="342"/>
        <end position="417"/>
    </location>
</feature>
<evidence type="ECO:0000256" key="3">
    <source>
        <dbReference type="ARBA" id="ARBA00023125"/>
    </source>
</evidence>
<keyword evidence="5 6" id="KW-0539">Nucleus</keyword>
<proteinExistence type="inferred from homology"/>
<dbReference type="Gene3D" id="1.10.10.60">
    <property type="entry name" value="Homeodomain-like"/>
    <property type="match status" value="1"/>
</dbReference>
<evidence type="ECO:0000256" key="2">
    <source>
        <dbReference type="ARBA" id="ARBA00008446"/>
    </source>
</evidence>
<feature type="compositionally biased region" description="Acidic residues" evidence="7">
    <location>
        <begin position="379"/>
        <end position="388"/>
    </location>
</feature>
<evidence type="ECO:0000256" key="7">
    <source>
        <dbReference type="SAM" id="MobiDB-lite"/>
    </source>
</evidence>
<dbReference type="InterPro" id="IPR017970">
    <property type="entry name" value="Homeobox_CS"/>
</dbReference>
<dbReference type="SUPFAM" id="SSF46689">
    <property type="entry name" value="Homeodomain-like"/>
    <property type="match status" value="1"/>
</dbReference>
<feature type="region of interest" description="Disordered" evidence="7">
    <location>
        <begin position="178"/>
        <end position="204"/>
    </location>
</feature>
<evidence type="ECO:0000256" key="5">
    <source>
        <dbReference type="ARBA" id="ARBA00023242"/>
    </source>
</evidence>
<dbReference type="PANTHER" id="PTHR11211">
    <property type="entry name" value="IROQUOIS-CLASS HOMEODOMAIN PROTEIN IRX"/>
    <property type="match status" value="1"/>
</dbReference>
<dbReference type="GO" id="GO:0030182">
    <property type="term" value="P:neuron differentiation"/>
    <property type="evidence" value="ECO:0007669"/>
    <property type="project" value="TreeGrafter"/>
</dbReference>
<keyword evidence="3 6" id="KW-0238">DNA-binding</keyword>
<dbReference type="GO" id="GO:0048468">
    <property type="term" value="P:cell development"/>
    <property type="evidence" value="ECO:0007669"/>
    <property type="project" value="TreeGrafter"/>
</dbReference>
<feature type="region of interest" description="Disordered" evidence="7">
    <location>
        <begin position="124"/>
        <end position="158"/>
    </location>
</feature>
<keyword evidence="10" id="KW-1185">Reference proteome</keyword>
<dbReference type="Proteomes" id="UP000321570">
    <property type="component" value="Unassembled WGS sequence"/>
</dbReference>
<evidence type="ECO:0000256" key="6">
    <source>
        <dbReference type="PROSITE-ProRule" id="PRU00108"/>
    </source>
</evidence>
<comment type="similarity">
    <text evidence="2">Belongs to the TALE/IRO homeobox family.</text>
</comment>
<evidence type="ECO:0000259" key="8">
    <source>
        <dbReference type="PROSITE" id="PS50071"/>
    </source>
</evidence>
<dbReference type="PANTHER" id="PTHR11211:SF40">
    <property type="entry name" value="MIRROR, ISOFORM C"/>
    <property type="match status" value="1"/>
</dbReference>
<evidence type="ECO:0000313" key="10">
    <source>
        <dbReference type="Proteomes" id="UP000321570"/>
    </source>
</evidence>
<feature type="compositionally biased region" description="Pro residues" evidence="7">
    <location>
        <begin position="189"/>
        <end position="200"/>
    </location>
</feature>
<dbReference type="InterPro" id="IPR001356">
    <property type="entry name" value="HD"/>
</dbReference>
<dbReference type="FunFam" id="1.10.10.60:FF:000003">
    <property type="entry name" value="Iroquois-class homeobox protein IRX"/>
    <property type="match status" value="1"/>
</dbReference>
<accession>A0A564Z7A6</accession>
<dbReference type="SMART" id="SM00389">
    <property type="entry name" value="HOX"/>
    <property type="match status" value="1"/>
</dbReference>
<evidence type="ECO:0000256" key="4">
    <source>
        <dbReference type="ARBA" id="ARBA00023155"/>
    </source>
</evidence>
<dbReference type="PROSITE" id="PS50071">
    <property type="entry name" value="HOMEOBOX_2"/>
    <property type="match status" value="1"/>
</dbReference>
<gene>
    <name evidence="9" type="ORF">WMSIL1_LOCUS13129</name>
</gene>
<dbReference type="InterPro" id="IPR009057">
    <property type="entry name" value="Homeodomain-like_sf"/>
</dbReference>
<dbReference type="EMBL" id="CABIJS010000689">
    <property type="protein sequence ID" value="VUZ55209.1"/>
    <property type="molecule type" value="Genomic_DNA"/>
</dbReference>
<sequence>MKVLILSKSSQHANRAHDYAGDTRRLIESGLRSSGWGGGEVSWGYQIQSRKIMAQPLEDPRMSPRYPPCEMLPLTLQSPFELASALAPPTRFPHLPPPPPPAPGACAPHPMHMLQWMRSILGAAASQGGPGGPSPPQQPPSHTPPTSSGGSGGVFANSPVTSEALHLAGLLSGGVKGGPSPLGMVSPHPTHPVAPPPQPTPIQATLQMSPYSHEQMTWQNDGQDESEQLRRFRQALCTGNLDPQTMKMYQNFRYSLKMRGHGIPRRKNTTRETTGLLKAWLNEHRKNPYPNKSEKIMLAVITKMSLTQVSTWFANARRRLKKENKATWSLASSLDQHFPDLEDEGFSVTTGDVYPTDGTPTPPSQHNNSPLHSQSFEKSEEDFGENVGEDTSMPAAKSTESGRNGKIWSVVEMTEER</sequence>
<dbReference type="AlphaFoldDB" id="A0A564Z7A6"/>
<evidence type="ECO:0000256" key="1">
    <source>
        <dbReference type="ARBA" id="ARBA00004123"/>
    </source>
</evidence>
<reference evidence="9 10" key="1">
    <citation type="submission" date="2019-07" db="EMBL/GenBank/DDBJ databases">
        <authorList>
            <person name="Jastrzebski P J."/>
            <person name="Paukszto L."/>
            <person name="Jastrzebski P J."/>
        </authorList>
    </citation>
    <scope>NUCLEOTIDE SEQUENCE [LARGE SCALE GENOMIC DNA]</scope>
    <source>
        <strain evidence="9 10">WMS-il1</strain>
    </source>
</reference>
<name>A0A564Z7A6_HYMDI</name>